<gene>
    <name evidence="2" type="ORF">LR48_Vigan08g135200</name>
</gene>
<dbReference type="EMBL" id="CM003378">
    <property type="protein sequence ID" value="KOM50525.1"/>
    <property type="molecule type" value="Genomic_DNA"/>
</dbReference>
<dbReference type="AlphaFoldDB" id="A0A0L9V649"/>
<evidence type="ECO:0000256" key="1">
    <source>
        <dbReference type="SAM" id="MobiDB-lite"/>
    </source>
</evidence>
<dbReference type="Gramene" id="KOM50525">
    <property type="protein sequence ID" value="KOM50525"/>
    <property type="gene ID" value="LR48_Vigan08g135200"/>
</dbReference>
<evidence type="ECO:0000313" key="2">
    <source>
        <dbReference type="EMBL" id="KOM50525.1"/>
    </source>
</evidence>
<protein>
    <recommendedName>
        <fullName evidence="4">Ubiquitin-like protease family profile domain-containing protein</fullName>
    </recommendedName>
</protein>
<accession>A0A0L9V649</accession>
<evidence type="ECO:0008006" key="4">
    <source>
        <dbReference type="Google" id="ProtNLM"/>
    </source>
</evidence>
<dbReference type="Proteomes" id="UP000053144">
    <property type="component" value="Chromosome 8"/>
</dbReference>
<feature type="compositionally biased region" description="Acidic residues" evidence="1">
    <location>
        <begin position="342"/>
        <end position="352"/>
    </location>
</feature>
<name>A0A0L9V649_PHAAN</name>
<evidence type="ECO:0000313" key="3">
    <source>
        <dbReference type="Proteomes" id="UP000053144"/>
    </source>
</evidence>
<organism evidence="2 3">
    <name type="scientific">Phaseolus angularis</name>
    <name type="common">Azuki bean</name>
    <name type="synonym">Vigna angularis</name>
    <dbReference type="NCBI Taxonomy" id="3914"/>
    <lineage>
        <taxon>Eukaryota</taxon>
        <taxon>Viridiplantae</taxon>
        <taxon>Streptophyta</taxon>
        <taxon>Embryophyta</taxon>
        <taxon>Tracheophyta</taxon>
        <taxon>Spermatophyta</taxon>
        <taxon>Magnoliopsida</taxon>
        <taxon>eudicotyledons</taxon>
        <taxon>Gunneridae</taxon>
        <taxon>Pentapetalae</taxon>
        <taxon>rosids</taxon>
        <taxon>fabids</taxon>
        <taxon>Fabales</taxon>
        <taxon>Fabaceae</taxon>
        <taxon>Papilionoideae</taxon>
        <taxon>50 kb inversion clade</taxon>
        <taxon>NPAAA clade</taxon>
        <taxon>indigoferoid/millettioid clade</taxon>
        <taxon>Phaseoleae</taxon>
        <taxon>Vigna</taxon>
    </lineage>
</organism>
<feature type="region of interest" description="Disordered" evidence="1">
    <location>
        <begin position="321"/>
        <end position="352"/>
    </location>
</feature>
<reference evidence="3" key="1">
    <citation type="journal article" date="2015" name="Proc. Natl. Acad. Sci. U.S.A.">
        <title>Genome sequencing of adzuki bean (Vigna angularis) provides insight into high starch and low fat accumulation and domestication.</title>
        <authorList>
            <person name="Yang K."/>
            <person name="Tian Z."/>
            <person name="Chen C."/>
            <person name="Luo L."/>
            <person name="Zhao B."/>
            <person name="Wang Z."/>
            <person name="Yu L."/>
            <person name="Li Y."/>
            <person name="Sun Y."/>
            <person name="Li W."/>
            <person name="Chen Y."/>
            <person name="Li Y."/>
            <person name="Zhang Y."/>
            <person name="Ai D."/>
            <person name="Zhao J."/>
            <person name="Shang C."/>
            <person name="Ma Y."/>
            <person name="Wu B."/>
            <person name="Wang M."/>
            <person name="Gao L."/>
            <person name="Sun D."/>
            <person name="Zhang P."/>
            <person name="Guo F."/>
            <person name="Wang W."/>
            <person name="Li Y."/>
            <person name="Wang J."/>
            <person name="Varshney R.K."/>
            <person name="Wang J."/>
            <person name="Ling H.Q."/>
            <person name="Wan P."/>
        </authorList>
    </citation>
    <scope>NUCLEOTIDE SEQUENCE</scope>
    <source>
        <strain evidence="3">cv. Jingnong 6</strain>
    </source>
</reference>
<sequence>MLQKKQNFSRKTSFSILKSRETVTDGKTEANNEQMLKCQQAPEGSNEDLPCHWERFPITKLGDLAQPCRRSRWVSQVGGENVEDIHALVVAYELVGLVENKVLPEGPYAVPDSGERFPELVLVGPSKIHEMVVIKMKNVAVVVVVAGSTTRTVTRHGREEPVAGYIILELIDVAEESLHLVAALGMWVVAVECTCNGRAKTKCGLEISFDELVVELVGEMFKSKTITLKELTDMFNVIVHDKNIEVDVVLLDDLDSLCLYDWCTGVHKHIVQNLNKCMKKIMRGGIAQSLTLSGNVAVLQLNLEWYVRKEDRHLPEIRAAFHMDDGGTGEGSLAEGSRVDKDDEETSNDDTWEAGAEERLRKNNADIIALNAKIRVLTRELFEICQTPIFNEEDACCTDEEVGDELDEAPEVGGHEEPASGRDCGFEQEGHGNVADDPVGAYTEIRGEDKTAHEDEIVSRSHHQSVCIEIHDDGDEDEREVVPLVIPSLRSFVGEPSNTVDVDQLYNAVSVRDTTIYRPEGTIGPLSVKQANISSQPNLHDCGVIMLKAMKIWDGEEKYNGKSMPQYTTVRGALGIRKKYVCEWILDNDNIRRMEALAEYGNF</sequence>
<proteinExistence type="predicted"/>